<dbReference type="RefSeq" id="WP_206295552.1">
    <property type="nucleotide sequence ID" value="NZ_CP063458.1"/>
</dbReference>
<dbReference type="InterPro" id="IPR045584">
    <property type="entry name" value="Pilin-like"/>
</dbReference>
<dbReference type="Gene3D" id="3.30.700.10">
    <property type="entry name" value="Glycoprotein, Type 4 Pilin"/>
    <property type="match status" value="1"/>
</dbReference>
<organism evidence="1 2">
    <name type="scientific">Humisphaera borealis</name>
    <dbReference type="NCBI Taxonomy" id="2807512"/>
    <lineage>
        <taxon>Bacteria</taxon>
        <taxon>Pseudomonadati</taxon>
        <taxon>Planctomycetota</taxon>
        <taxon>Phycisphaerae</taxon>
        <taxon>Tepidisphaerales</taxon>
        <taxon>Tepidisphaeraceae</taxon>
        <taxon>Humisphaera</taxon>
    </lineage>
</organism>
<keyword evidence="2" id="KW-1185">Reference proteome</keyword>
<dbReference type="PANTHER" id="PTHR30093">
    <property type="entry name" value="GENERAL SECRETION PATHWAY PROTEIN G"/>
    <property type="match status" value="1"/>
</dbReference>
<evidence type="ECO:0008006" key="3">
    <source>
        <dbReference type="Google" id="ProtNLM"/>
    </source>
</evidence>
<reference evidence="1 2" key="1">
    <citation type="submission" date="2020-10" db="EMBL/GenBank/DDBJ databases">
        <title>Wide distribution of Phycisphaera-like planctomycetes from WD2101 soil group in peatlands and genome analysis of the first cultivated representative.</title>
        <authorList>
            <person name="Dedysh S.N."/>
            <person name="Beletsky A.V."/>
            <person name="Ivanova A."/>
            <person name="Kulichevskaya I.S."/>
            <person name="Suzina N.E."/>
            <person name="Philippov D.A."/>
            <person name="Rakitin A.L."/>
            <person name="Mardanov A.V."/>
            <person name="Ravin N.V."/>
        </authorList>
    </citation>
    <scope>NUCLEOTIDE SEQUENCE [LARGE SCALE GENOMIC DNA]</scope>
    <source>
        <strain evidence="1 2">M1803</strain>
    </source>
</reference>
<sequence length="242" mass="26805">MIELLVVIGILVLLVSILLPTVSAARYKARLTTCVSNLRQISIAVNAFAIEHEGKFPTLDMPSTGANLWDVPFGFYDVLRKQGVPHSAFICPAAHQEPEQLEAGFDRAKGFYILNYNVWIPRQNGSNALNILPPPPTYTGAKFVIVNPRPTETFAGPANMADERGIRNPIISDIVGSEGSINPPANADLTADGNPYRLHPITNHRNGDKIHSINLGFADGHVETKRGNEIRPYFRGNWWNWR</sequence>
<accession>A0A7M2X5Y6</accession>
<evidence type="ECO:0000313" key="1">
    <source>
        <dbReference type="EMBL" id="QOV92220.1"/>
    </source>
</evidence>
<dbReference type="Proteomes" id="UP000593765">
    <property type="component" value="Chromosome"/>
</dbReference>
<dbReference type="SUPFAM" id="SSF54523">
    <property type="entry name" value="Pili subunits"/>
    <property type="match status" value="1"/>
</dbReference>
<dbReference type="AlphaFoldDB" id="A0A7M2X5Y6"/>
<dbReference type="EMBL" id="CP063458">
    <property type="protein sequence ID" value="QOV92220.1"/>
    <property type="molecule type" value="Genomic_DNA"/>
</dbReference>
<proteinExistence type="predicted"/>
<name>A0A7M2X5Y6_9BACT</name>
<evidence type="ECO:0000313" key="2">
    <source>
        <dbReference type="Proteomes" id="UP000593765"/>
    </source>
</evidence>
<gene>
    <name evidence="1" type="ORF">IPV69_13030</name>
</gene>
<protein>
    <recommendedName>
        <fullName evidence="3">Prepilin-type N-terminal cleavage/methylation domain-containing protein</fullName>
    </recommendedName>
</protein>
<dbReference type="KEGG" id="hbs:IPV69_13030"/>